<evidence type="ECO:0000256" key="1">
    <source>
        <dbReference type="ARBA" id="ARBA00004123"/>
    </source>
</evidence>
<dbReference type="SUPFAM" id="SSF55455">
    <property type="entry name" value="SRF-like"/>
    <property type="match status" value="1"/>
</dbReference>
<feature type="coiled-coil region" evidence="6">
    <location>
        <begin position="76"/>
        <end position="117"/>
    </location>
</feature>
<protein>
    <recommendedName>
        <fullName evidence="7">MADS-box domain-containing protein</fullName>
    </recommendedName>
</protein>
<keyword evidence="2" id="KW-0805">Transcription regulation</keyword>
<dbReference type="Gene3D" id="3.40.1810.10">
    <property type="entry name" value="Transcription factor, MADS-box"/>
    <property type="match status" value="1"/>
</dbReference>
<evidence type="ECO:0000256" key="2">
    <source>
        <dbReference type="ARBA" id="ARBA00023015"/>
    </source>
</evidence>
<evidence type="ECO:0000256" key="3">
    <source>
        <dbReference type="ARBA" id="ARBA00023125"/>
    </source>
</evidence>
<evidence type="ECO:0000256" key="5">
    <source>
        <dbReference type="ARBA" id="ARBA00023242"/>
    </source>
</evidence>
<keyword evidence="4" id="KW-0804">Transcription</keyword>
<comment type="subcellular location">
    <subcellularLocation>
        <location evidence="1">Nucleus</location>
    </subcellularLocation>
</comment>
<evidence type="ECO:0000313" key="9">
    <source>
        <dbReference type="Proteomes" id="UP000289738"/>
    </source>
</evidence>
<evidence type="ECO:0000256" key="6">
    <source>
        <dbReference type="SAM" id="Coils"/>
    </source>
</evidence>
<organism evidence="8 9">
    <name type="scientific">Arachis hypogaea</name>
    <name type="common">Peanut</name>
    <dbReference type="NCBI Taxonomy" id="3818"/>
    <lineage>
        <taxon>Eukaryota</taxon>
        <taxon>Viridiplantae</taxon>
        <taxon>Streptophyta</taxon>
        <taxon>Embryophyta</taxon>
        <taxon>Tracheophyta</taxon>
        <taxon>Spermatophyta</taxon>
        <taxon>Magnoliopsida</taxon>
        <taxon>eudicotyledons</taxon>
        <taxon>Gunneridae</taxon>
        <taxon>Pentapetalae</taxon>
        <taxon>rosids</taxon>
        <taxon>fabids</taxon>
        <taxon>Fabales</taxon>
        <taxon>Fabaceae</taxon>
        <taxon>Papilionoideae</taxon>
        <taxon>50 kb inversion clade</taxon>
        <taxon>dalbergioids sensu lato</taxon>
        <taxon>Dalbergieae</taxon>
        <taxon>Pterocarpus clade</taxon>
        <taxon>Arachis</taxon>
    </lineage>
</organism>
<gene>
    <name evidence="8" type="ORF">Ahy_A02g009543</name>
</gene>
<dbReference type="GO" id="GO:0046983">
    <property type="term" value="F:protein dimerization activity"/>
    <property type="evidence" value="ECO:0007669"/>
    <property type="project" value="InterPro"/>
</dbReference>
<dbReference type="PRINTS" id="PR00404">
    <property type="entry name" value="MADSDOMAIN"/>
</dbReference>
<dbReference type="PANTHER" id="PTHR11945:SF448">
    <property type="entry name" value="MADS-BOX TRANSCRIPTION FACTOR FAMILY PROTEIN"/>
    <property type="match status" value="1"/>
</dbReference>
<feature type="domain" description="MADS-box" evidence="7">
    <location>
        <begin position="13"/>
        <end position="73"/>
    </location>
</feature>
<keyword evidence="9" id="KW-1185">Reference proteome</keyword>
<keyword evidence="3" id="KW-0238">DNA-binding</keyword>
<name>A0A445EHF0_ARAHY</name>
<sequence length="293" mass="32911">MASSHAIIPDKATRKRKIEIKRVEQSNKRHVTFSKRKLGLFNKVTELSILCQAETALIVSSQIGKLYACGYPSPDAKKQEEKVEVLRAQYESLEEALKEEKKRLEEAENARKNHNNNGGCLGFSSQWWENPIDDMDLEELVKFKESLEQLKVNLFATAEKKIMFQELMPSPLVSSSSVMAPMQTRVPNFSSILNNYGGFNAVHHPQQQEHWDYASSSSSNFYSTLKNNVGFNAVHHPQQQAHWDYWNNNGIASSNNQDSLGSCDFGNNAIIAAAKGNGNSSCSFFPSIGFGHY</sequence>
<keyword evidence="6" id="KW-0175">Coiled coil</keyword>
<dbReference type="Pfam" id="PF00319">
    <property type="entry name" value="SRF-TF"/>
    <property type="match status" value="1"/>
</dbReference>
<dbReference type="PANTHER" id="PTHR11945">
    <property type="entry name" value="MADS BOX PROTEIN"/>
    <property type="match status" value="1"/>
</dbReference>
<dbReference type="AlphaFoldDB" id="A0A445EHF0"/>
<evidence type="ECO:0000313" key="8">
    <source>
        <dbReference type="EMBL" id="RYR74836.1"/>
    </source>
</evidence>
<keyword evidence="5" id="KW-0539">Nucleus</keyword>
<evidence type="ECO:0000256" key="4">
    <source>
        <dbReference type="ARBA" id="ARBA00023163"/>
    </source>
</evidence>
<comment type="caution">
    <text evidence="8">The sequence shown here is derived from an EMBL/GenBank/DDBJ whole genome shotgun (WGS) entry which is preliminary data.</text>
</comment>
<dbReference type="GO" id="GO:0005634">
    <property type="term" value="C:nucleus"/>
    <property type="evidence" value="ECO:0007669"/>
    <property type="project" value="UniProtKB-SubCell"/>
</dbReference>
<dbReference type="EMBL" id="SDMP01000002">
    <property type="protein sequence ID" value="RYR74836.1"/>
    <property type="molecule type" value="Genomic_DNA"/>
</dbReference>
<dbReference type="GO" id="GO:0000978">
    <property type="term" value="F:RNA polymerase II cis-regulatory region sequence-specific DNA binding"/>
    <property type="evidence" value="ECO:0007669"/>
    <property type="project" value="TreeGrafter"/>
</dbReference>
<dbReference type="Proteomes" id="UP000289738">
    <property type="component" value="Chromosome A02"/>
</dbReference>
<dbReference type="InterPro" id="IPR002100">
    <property type="entry name" value="TF_MADSbox"/>
</dbReference>
<dbReference type="STRING" id="3818.A0A445EHF0"/>
<proteinExistence type="predicted"/>
<dbReference type="InterPro" id="IPR036879">
    <property type="entry name" value="TF_MADSbox_sf"/>
</dbReference>
<dbReference type="SMART" id="SM00432">
    <property type="entry name" value="MADS"/>
    <property type="match status" value="1"/>
</dbReference>
<reference evidence="8 9" key="1">
    <citation type="submission" date="2019-01" db="EMBL/GenBank/DDBJ databases">
        <title>Sequencing of cultivated peanut Arachis hypogaea provides insights into genome evolution and oil improvement.</title>
        <authorList>
            <person name="Chen X."/>
        </authorList>
    </citation>
    <scope>NUCLEOTIDE SEQUENCE [LARGE SCALE GENOMIC DNA]</scope>
    <source>
        <strain evidence="9">cv. Fuhuasheng</strain>
        <tissue evidence="8">Leaves</tissue>
    </source>
</reference>
<dbReference type="PROSITE" id="PS50066">
    <property type="entry name" value="MADS_BOX_2"/>
    <property type="match status" value="1"/>
</dbReference>
<evidence type="ECO:0000259" key="7">
    <source>
        <dbReference type="PROSITE" id="PS50066"/>
    </source>
</evidence>
<dbReference type="GO" id="GO:0000981">
    <property type="term" value="F:DNA-binding transcription factor activity, RNA polymerase II-specific"/>
    <property type="evidence" value="ECO:0007669"/>
    <property type="project" value="TreeGrafter"/>
</dbReference>
<accession>A0A445EHF0</accession>